<evidence type="ECO:0000256" key="1">
    <source>
        <dbReference type="ARBA" id="ARBA00023125"/>
    </source>
</evidence>
<sequence>MTKGRADTTGTRRAAAPSPVRTERRRALVDAAIAAITEHGPDALTGQIADRAGLARTHFYRHFASKEELDLAVARRAHEELTERIRSALAIDGTPLDVIRAPIAEHVAWAGEHPNLYRFLVRRNYSRGAEEESRIGGSAFASEISEAAGRYIPSFNTDHAAADRLVVALLGLIDASVRWWLAHGGSTETELVELLTAESWLLIDRRLRALGIELDPDGSLPAP</sequence>
<feature type="DNA-binding region" description="H-T-H motif" evidence="2">
    <location>
        <begin position="44"/>
        <end position="63"/>
    </location>
</feature>
<dbReference type="InterPro" id="IPR050109">
    <property type="entry name" value="HTH-type_TetR-like_transc_reg"/>
</dbReference>
<feature type="region of interest" description="Disordered" evidence="3">
    <location>
        <begin position="1"/>
        <end position="21"/>
    </location>
</feature>
<dbReference type="RefSeq" id="WP_378610619.1">
    <property type="nucleotide sequence ID" value="NZ_JBHSAX010000003.1"/>
</dbReference>
<dbReference type="InterPro" id="IPR009057">
    <property type="entry name" value="Homeodomain-like_sf"/>
</dbReference>
<protein>
    <submittedName>
        <fullName evidence="5">TetR/AcrR family transcriptional regulator</fullName>
    </submittedName>
</protein>
<dbReference type="Gene3D" id="1.10.357.10">
    <property type="entry name" value="Tetracycline Repressor, domain 2"/>
    <property type="match status" value="1"/>
</dbReference>
<dbReference type="PRINTS" id="PR00455">
    <property type="entry name" value="HTHTETR"/>
</dbReference>
<evidence type="ECO:0000256" key="3">
    <source>
        <dbReference type="SAM" id="MobiDB-lite"/>
    </source>
</evidence>
<dbReference type="SUPFAM" id="SSF46689">
    <property type="entry name" value="Homeodomain-like"/>
    <property type="match status" value="1"/>
</dbReference>
<dbReference type="PANTHER" id="PTHR30055">
    <property type="entry name" value="HTH-TYPE TRANSCRIPTIONAL REGULATOR RUTR"/>
    <property type="match status" value="1"/>
</dbReference>
<dbReference type="Proteomes" id="UP001595696">
    <property type="component" value="Unassembled WGS sequence"/>
</dbReference>
<dbReference type="InterPro" id="IPR001647">
    <property type="entry name" value="HTH_TetR"/>
</dbReference>
<name>A0ABV8DLE1_9NOCA</name>
<keyword evidence="6" id="KW-1185">Reference proteome</keyword>
<organism evidence="5 6">
    <name type="scientific">Nocardia jiangsuensis</name>
    <dbReference type="NCBI Taxonomy" id="1691563"/>
    <lineage>
        <taxon>Bacteria</taxon>
        <taxon>Bacillati</taxon>
        <taxon>Actinomycetota</taxon>
        <taxon>Actinomycetes</taxon>
        <taxon>Mycobacteriales</taxon>
        <taxon>Nocardiaceae</taxon>
        <taxon>Nocardia</taxon>
    </lineage>
</organism>
<evidence type="ECO:0000313" key="6">
    <source>
        <dbReference type="Proteomes" id="UP001595696"/>
    </source>
</evidence>
<proteinExistence type="predicted"/>
<dbReference type="SUPFAM" id="SSF48498">
    <property type="entry name" value="Tetracyclin repressor-like, C-terminal domain"/>
    <property type="match status" value="1"/>
</dbReference>
<keyword evidence="1 2" id="KW-0238">DNA-binding</keyword>
<dbReference type="PANTHER" id="PTHR30055:SF160">
    <property type="entry name" value="TRANSCRIPTIONAL REGULATORY PROTEIN (PROBABLY ASNC-FAMILY)-RELATED"/>
    <property type="match status" value="1"/>
</dbReference>
<reference evidence="6" key="1">
    <citation type="journal article" date="2019" name="Int. J. Syst. Evol. Microbiol.">
        <title>The Global Catalogue of Microorganisms (GCM) 10K type strain sequencing project: providing services to taxonomists for standard genome sequencing and annotation.</title>
        <authorList>
            <consortium name="The Broad Institute Genomics Platform"/>
            <consortium name="The Broad Institute Genome Sequencing Center for Infectious Disease"/>
            <person name="Wu L."/>
            <person name="Ma J."/>
        </authorList>
    </citation>
    <scope>NUCLEOTIDE SEQUENCE [LARGE SCALE GENOMIC DNA]</scope>
    <source>
        <strain evidence="6">CGMCC 4.7330</strain>
    </source>
</reference>
<dbReference type="Pfam" id="PF00440">
    <property type="entry name" value="TetR_N"/>
    <property type="match status" value="1"/>
</dbReference>
<dbReference type="EMBL" id="JBHSAX010000003">
    <property type="protein sequence ID" value="MFC3960848.1"/>
    <property type="molecule type" value="Genomic_DNA"/>
</dbReference>
<feature type="domain" description="HTH tetR-type" evidence="4">
    <location>
        <begin position="22"/>
        <end position="81"/>
    </location>
</feature>
<dbReference type="InterPro" id="IPR036271">
    <property type="entry name" value="Tet_transcr_reg_TetR-rel_C_sf"/>
</dbReference>
<evidence type="ECO:0000259" key="4">
    <source>
        <dbReference type="PROSITE" id="PS50977"/>
    </source>
</evidence>
<gene>
    <name evidence="5" type="ORF">ACFO0B_02465</name>
</gene>
<feature type="compositionally biased region" description="Low complexity" evidence="3">
    <location>
        <begin position="7"/>
        <end position="16"/>
    </location>
</feature>
<comment type="caution">
    <text evidence="5">The sequence shown here is derived from an EMBL/GenBank/DDBJ whole genome shotgun (WGS) entry which is preliminary data.</text>
</comment>
<accession>A0ABV8DLE1</accession>
<dbReference type="PROSITE" id="PS50977">
    <property type="entry name" value="HTH_TETR_2"/>
    <property type="match status" value="1"/>
</dbReference>
<evidence type="ECO:0000256" key="2">
    <source>
        <dbReference type="PROSITE-ProRule" id="PRU00335"/>
    </source>
</evidence>
<evidence type="ECO:0000313" key="5">
    <source>
        <dbReference type="EMBL" id="MFC3960848.1"/>
    </source>
</evidence>